<reference evidence="1" key="1">
    <citation type="submission" date="2018-05" db="EMBL/GenBank/DDBJ databases">
        <authorList>
            <person name="Lanie J.A."/>
            <person name="Ng W.-L."/>
            <person name="Kazmierczak K.M."/>
            <person name="Andrzejewski T.M."/>
            <person name="Davidsen T.M."/>
            <person name="Wayne K.J."/>
            <person name="Tettelin H."/>
            <person name="Glass J.I."/>
            <person name="Rusch D."/>
            <person name="Podicherti R."/>
            <person name="Tsui H.-C.T."/>
            <person name="Winkler M.E."/>
        </authorList>
    </citation>
    <scope>NUCLEOTIDE SEQUENCE</scope>
</reference>
<organism evidence="1">
    <name type="scientific">marine metagenome</name>
    <dbReference type="NCBI Taxonomy" id="408172"/>
    <lineage>
        <taxon>unclassified sequences</taxon>
        <taxon>metagenomes</taxon>
        <taxon>ecological metagenomes</taxon>
    </lineage>
</organism>
<accession>A0A382YC23</accession>
<proteinExistence type="predicted"/>
<name>A0A382YC23_9ZZZZ</name>
<dbReference type="AlphaFoldDB" id="A0A382YC23"/>
<protein>
    <submittedName>
        <fullName evidence="1">Uncharacterized protein</fullName>
    </submittedName>
</protein>
<sequence length="22" mass="2579">MASSKEVFELLRQGSLGKQRKW</sequence>
<evidence type="ECO:0000313" key="1">
    <source>
        <dbReference type="EMBL" id="SVD80866.1"/>
    </source>
</evidence>
<gene>
    <name evidence="1" type="ORF">METZ01_LOCUS433720</name>
</gene>
<dbReference type="EMBL" id="UINC01174645">
    <property type="protein sequence ID" value="SVD80866.1"/>
    <property type="molecule type" value="Genomic_DNA"/>
</dbReference>